<evidence type="ECO:0000313" key="2">
    <source>
        <dbReference type="Proteomes" id="UP000503462"/>
    </source>
</evidence>
<dbReference type="OrthoDB" id="5372507at2759"/>
<protein>
    <submittedName>
        <fullName evidence="1">Uncharacterized protein</fullName>
    </submittedName>
</protein>
<dbReference type="Proteomes" id="UP000503462">
    <property type="component" value="Chromosome 4"/>
</dbReference>
<dbReference type="AlphaFoldDB" id="A0A6H0Y060"/>
<evidence type="ECO:0000313" key="1">
    <source>
        <dbReference type="EMBL" id="QIX00228.1"/>
    </source>
</evidence>
<reference evidence="1 2" key="1">
    <citation type="journal article" date="2016" name="Sci. Rep.">
        <title>Peltaster fructicola genome reveals evolution from an invasive phytopathogen to an ectophytic parasite.</title>
        <authorList>
            <person name="Xu C."/>
            <person name="Chen H."/>
            <person name="Gleason M.L."/>
            <person name="Xu J.R."/>
            <person name="Liu H."/>
            <person name="Zhang R."/>
            <person name="Sun G."/>
        </authorList>
    </citation>
    <scope>NUCLEOTIDE SEQUENCE [LARGE SCALE GENOMIC DNA]</scope>
    <source>
        <strain evidence="1 2">LNHT1506</strain>
    </source>
</reference>
<organism evidence="1 2">
    <name type="scientific">Peltaster fructicola</name>
    <dbReference type="NCBI Taxonomy" id="286661"/>
    <lineage>
        <taxon>Eukaryota</taxon>
        <taxon>Fungi</taxon>
        <taxon>Dikarya</taxon>
        <taxon>Ascomycota</taxon>
        <taxon>Pezizomycotina</taxon>
        <taxon>Dothideomycetes</taxon>
        <taxon>Dothideomycetes incertae sedis</taxon>
        <taxon>Peltaster</taxon>
    </lineage>
</organism>
<name>A0A6H0Y060_9PEZI</name>
<sequence length="171" mass="18886">MIAKTSLLLNTPVRNGVEELASAVVTLQLQLFETQQAQRSAREQVIALDREHDRLLDLLAHLKSDEYKTPDSIIEDTAQWLKGAKHLRAKIGEYDERLIATRPVQPLLSLIKEVGDAVSDGATVRAQLVAIADELDALKTFPAHPAAAKKLLAQAKEELSLLIADRESIHK</sequence>
<accession>A0A6H0Y060</accession>
<dbReference type="EMBL" id="CP051142">
    <property type="protein sequence ID" value="QIX00228.1"/>
    <property type="molecule type" value="Genomic_DNA"/>
</dbReference>
<proteinExistence type="predicted"/>
<gene>
    <name evidence="1" type="ORF">AMS68_005745</name>
</gene>
<keyword evidence="2" id="KW-1185">Reference proteome</keyword>